<keyword evidence="2" id="KW-1185">Reference proteome</keyword>
<organism evidence="1 2">
    <name type="scientific">Lolium multiflorum</name>
    <name type="common">Italian ryegrass</name>
    <name type="synonym">Lolium perenne subsp. multiflorum</name>
    <dbReference type="NCBI Taxonomy" id="4521"/>
    <lineage>
        <taxon>Eukaryota</taxon>
        <taxon>Viridiplantae</taxon>
        <taxon>Streptophyta</taxon>
        <taxon>Embryophyta</taxon>
        <taxon>Tracheophyta</taxon>
        <taxon>Spermatophyta</taxon>
        <taxon>Magnoliopsida</taxon>
        <taxon>Liliopsida</taxon>
        <taxon>Poales</taxon>
        <taxon>Poaceae</taxon>
        <taxon>BOP clade</taxon>
        <taxon>Pooideae</taxon>
        <taxon>Poodae</taxon>
        <taxon>Poeae</taxon>
        <taxon>Poeae Chloroplast Group 2 (Poeae type)</taxon>
        <taxon>Loliodinae</taxon>
        <taxon>Loliinae</taxon>
        <taxon>Lolium</taxon>
    </lineage>
</organism>
<dbReference type="AlphaFoldDB" id="A0AAD8TW05"/>
<protein>
    <submittedName>
        <fullName evidence="1">Uncharacterized protein</fullName>
    </submittedName>
</protein>
<accession>A0AAD8TW05</accession>
<dbReference type="EMBL" id="JAUUTY010000001">
    <property type="protein sequence ID" value="KAK1694241.1"/>
    <property type="molecule type" value="Genomic_DNA"/>
</dbReference>
<dbReference type="Proteomes" id="UP001231189">
    <property type="component" value="Unassembled WGS sequence"/>
</dbReference>
<comment type="caution">
    <text evidence="1">The sequence shown here is derived from an EMBL/GenBank/DDBJ whole genome shotgun (WGS) entry which is preliminary data.</text>
</comment>
<sequence>MLRACPASSAGDAAGCSCEHWRRGVVPEVYMSLLKACEAGDTRDGEEGRPAHGVAFKVRAAEEHELIKCMAGWAKRGTFCSIDMGAHENSM</sequence>
<gene>
    <name evidence="1" type="ORF">QYE76_010938</name>
</gene>
<name>A0AAD8TW05_LOLMU</name>
<proteinExistence type="predicted"/>
<evidence type="ECO:0000313" key="1">
    <source>
        <dbReference type="EMBL" id="KAK1694241.1"/>
    </source>
</evidence>
<evidence type="ECO:0000313" key="2">
    <source>
        <dbReference type="Proteomes" id="UP001231189"/>
    </source>
</evidence>
<reference evidence="1" key="1">
    <citation type="submission" date="2023-07" db="EMBL/GenBank/DDBJ databases">
        <title>A chromosome-level genome assembly of Lolium multiflorum.</title>
        <authorList>
            <person name="Chen Y."/>
            <person name="Copetti D."/>
            <person name="Kolliker R."/>
            <person name="Studer B."/>
        </authorList>
    </citation>
    <scope>NUCLEOTIDE SEQUENCE</scope>
    <source>
        <strain evidence="1">02402/16</strain>
        <tissue evidence="1">Leaf</tissue>
    </source>
</reference>